<dbReference type="Proteomes" id="UP000244722">
    <property type="component" value="Unassembled WGS sequence"/>
</dbReference>
<evidence type="ECO:0000256" key="1">
    <source>
        <dbReference type="SAM" id="MobiDB-lite"/>
    </source>
</evidence>
<evidence type="ECO:0000313" key="3">
    <source>
        <dbReference type="Proteomes" id="UP000244722"/>
    </source>
</evidence>
<feature type="region of interest" description="Disordered" evidence="1">
    <location>
        <begin position="1"/>
        <end position="84"/>
    </location>
</feature>
<keyword evidence="3" id="KW-1185">Reference proteome</keyword>
<comment type="caution">
    <text evidence="2">The sequence shown here is derived from an EMBL/GenBank/DDBJ whole genome shotgun (WGS) entry which is preliminary data.</text>
</comment>
<protein>
    <submittedName>
        <fullName evidence="2">Uncharacterized protein</fullName>
    </submittedName>
</protein>
<sequence length="675" mass="73313">MDATAVPITSHPAILQEGEEKEKKPEAMPPPSRATTSSSLAPSSTETTEITPPPTTSSFTSLPPSQLTTPLTETTDPWEELSTGTAETSLSATFSVLKGYNRVPIYERRAQWLAEQQARREQVLHPRLVLPRGNARDFNPNADLPFPITAQFLQSYGGGEQAMEGGRKVHWSGNREGEGSGRTVVAAGMVVGMSEGEEEYEEEYEGEETSTVASPVSERFESGAQALVPAPVQQGEQGGFRKPGLARETSGIPSFDSLFETKWDFDEPKASIRQSEAIPTASSSSSSLVSESSVIGSMHGSKATFGSYLKYLRSHRKSYSFGILLFGCLSLVMLQNRFPIAGITTGTSLAQARYDYEGYNASQYAIVDFPGLLSIETALEKSLANVPAASALAGLLKQSEIAVSDLSTVVKHSDLDCKHTLSGLLLKFATQAGDVAGLLQAFDSTVGRTLIQLDSANAQTIQHLNHHLPPPPPFYKSLLKKNPYHHHHHLPPSQVQHLSSAHETLTHHINSTLSALTHETSAILRSLRTLSHQHAPIYTSIVREFTAIERAQTTLWTRARGVDYSESKELLALVGTYEEKARGYVERIRMEYIALRGELVGLREGLRGAGRVSGGEPVLLEAQVRAVREMVELKGTRNARMSARSSCLGGIGKKGSGGVVMEYRGLFTPTKTKIT</sequence>
<dbReference type="EMBL" id="NESQ01000363">
    <property type="protein sequence ID" value="PUU73606.1"/>
    <property type="molecule type" value="Genomic_DNA"/>
</dbReference>
<feature type="compositionally biased region" description="Low complexity" evidence="1">
    <location>
        <begin position="33"/>
        <end position="75"/>
    </location>
</feature>
<dbReference type="AlphaFoldDB" id="A0A2T6ZDT3"/>
<gene>
    <name evidence="2" type="ORF">B9Z19DRAFT_1134874</name>
</gene>
<organism evidence="2 3">
    <name type="scientific">Tuber borchii</name>
    <name type="common">White truffle</name>
    <dbReference type="NCBI Taxonomy" id="42251"/>
    <lineage>
        <taxon>Eukaryota</taxon>
        <taxon>Fungi</taxon>
        <taxon>Dikarya</taxon>
        <taxon>Ascomycota</taxon>
        <taxon>Pezizomycotina</taxon>
        <taxon>Pezizomycetes</taxon>
        <taxon>Pezizales</taxon>
        <taxon>Tuberaceae</taxon>
        <taxon>Tuber</taxon>
    </lineage>
</organism>
<reference evidence="2 3" key="1">
    <citation type="submission" date="2017-04" db="EMBL/GenBank/DDBJ databases">
        <title>Draft genome sequence of Tuber borchii Vittad., a whitish edible truffle.</title>
        <authorList>
            <consortium name="DOE Joint Genome Institute"/>
            <person name="Murat C."/>
            <person name="Kuo A."/>
            <person name="Barry K.W."/>
            <person name="Clum A."/>
            <person name="Dockter R.B."/>
            <person name="Fauchery L."/>
            <person name="Iotti M."/>
            <person name="Kohler A."/>
            <person name="Labutti K."/>
            <person name="Lindquist E.A."/>
            <person name="Lipzen A."/>
            <person name="Ohm R.A."/>
            <person name="Wang M."/>
            <person name="Grigoriev I.V."/>
            <person name="Zambonelli A."/>
            <person name="Martin F.M."/>
        </authorList>
    </citation>
    <scope>NUCLEOTIDE SEQUENCE [LARGE SCALE GENOMIC DNA]</scope>
    <source>
        <strain evidence="2 3">Tbo3840</strain>
    </source>
</reference>
<accession>A0A2T6ZDT3</accession>
<evidence type="ECO:0000313" key="2">
    <source>
        <dbReference type="EMBL" id="PUU73606.1"/>
    </source>
</evidence>
<dbReference type="OrthoDB" id="5339164at2759"/>
<proteinExistence type="predicted"/>
<name>A0A2T6ZDT3_TUBBO</name>